<dbReference type="SUPFAM" id="SSF52172">
    <property type="entry name" value="CheY-like"/>
    <property type="match status" value="1"/>
</dbReference>
<keyword evidence="1" id="KW-0597">Phosphoprotein</keyword>
<evidence type="ECO:0000256" key="1">
    <source>
        <dbReference type="PROSITE-ProRule" id="PRU00169"/>
    </source>
</evidence>
<dbReference type="OrthoDB" id="3395459at2"/>
<gene>
    <name evidence="3" type="ORF">SAMN05443287_11141</name>
</gene>
<sequence>MSERLCTVLLYSDDPQVRDRMRLAVGTRPATDLRVEFVEAATYAECIRLVDDYQIDLMLLDGEASPGGGIGIARQVKDDYETAPPTCVVIARAADRWLASYAEVDATLVYPLDPVTTAATVTELLRTHAPA</sequence>
<evidence type="ECO:0000259" key="2">
    <source>
        <dbReference type="PROSITE" id="PS50110"/>
    </source>
</evidence>
<feature type="modified residue" description="4-aspartylphosphate" evidence="1">
    <location>
        <position position="61"/>
    </location>
</feature>
<dbReference type="AlphaFoldDB" id="A0A1H7CYH0"/>
<dbReference type="PROSITE" id="PS50110">
    <property type="entry name" value="RESPONSE_REGULATORY"/>
    <property type="match status" value="1"/>
</dbReference>
<protein>
    <recommendedName>
        <fullName evidence="2">Response regulatory domain-containing protein</fullName>
    </recommendedName>
</protein>
<reference evidence="4" key="1">
    <citation type="submission" date="2016-10" db="EMBL/GenBank/DDBJ databases">
        <authorList>
            <person name="Varghese N."/>
            <person name="Submissions S."/>
        </authorList>
    </citation>
    <scope>NUCLEOTIDE SEQUENCE [LARGE SCALE GENOMIC DNA]</scope>
    <source>
        <strain evidence="4">CGMCC 4.7038</strain>
    </source>
</reference>
<evidence type="ECO:0000313" key="3">
    <source>
        <dbReference type="EMBL" id="SEJ94611.1"/>
    </source>
</evidence>
<dbReference type="Proteomes" id="UP000198707">
    <property type="component" value="Unassembled WGS sequence"/>
</dbReference>
<feature type="domain" description="Response regulatory" evidence="2">
    <location>
        <begin position="7"/>
        <end position="125"/>
    </location>
</feature>
<organism evidence="3 4">
    <name type="scientific">Micromonospora phaseoli</name>
    <dbReference type="NCBI Taxonomy" id="1144548"/>
    <lineage>
        <taxon>Bacteria</taxon>
        <taxon>Bacillati</taxon>
        <taxon>Actinomycetota</taxon>
        <taxon>Actinomycetes</taxon>
        <taxon>Micromonosporales</taxon>
        <taxon>Micromonosporaceae</taxon>
        <taxon>Micromonospora</taxon>
    </lineage>
</organism>
<dbReference type="InterPro" id="IPR001789">
    <property type="entry name" value="Sig_transdc_resp-reg_receiver"/>
</dbReference>
<dbReference type="EMBL" id="FNYV01000011">
    <property type="protein sequence ID" value="SEJ94611.1"/>
    <property type="molecule type" value="Genomic_DNA"/>
</dbReference>
<accession>A0A1H7CYH0</accession>
<dbReference type="Gene3D" id="3.40.50.2300">
    <property type="match status" value="1"/>
</dbReference>
<evidence type="ECO:0000313" key="4">
    <source>
        <dbReference type="Proteomes" id="UP000198707"/>
    </source>
</evidence>
<keyword evidence="4" id="KW-1185">Reference proteome</keyword>
<name>A0A1H7CYH0_9ACTN</name>
<proteinExistence type="predicted"/>
<dbReference type="InterPro" id="IPR011006">
    <property type="entry name" value="CheY-like_superfamily"/>
</dbReference>
<dbReference type="RefSeq" id="WP_092382309.1">
    <property type="nucleotide sequence ID" value="NZ_BOPI01000010.1"/>
</dbReference>
<dbReference type="STRING" id="1144548.SAMN05443287_11141"/>
<dbReference type="GO" id="GO:0000160">
    <property type="term" value="P:phosphorelay signal transduction system"/>
    <property type="evidence" value="ECO:0007669"/>
    <property type="project" value="InterPro"/>
</dbReference>